<keyword evidence="2 4" id="KW-0863">Zinc-finger</keyword>
<sequence length="377" mass="42708">MGWDIDRFPEGEVHLELVCCICTCVLEEPVESPCRHVFCSKCIRTWLCNQKSCPQCRSTVHKKDLISALPALKNIISKQRIFCEFKDLGCPDIVPIEQLESHTLVCQYGLIGCLNLGCNVKVLRKDFKLHSDVCAKRMVLCDLGCEMFYTVGEKATHNCIRSLYSHFQDVTNELMSRISKLEEQVNILTSKSNQSTQTSCLTLPNGVYMSAPFSNVSSQSYEALNTTGNNHHGLNSPNLTSYPIESSDLSDVVESIDSDATHEISPPVSPTMSDICDDLVQNSNYFIRYFRNIERTYPIRRPHRRSRQAIHRSRSPQIYSALQGSLHLNNSRNRLNQEDNHDRSIRLTDNDRHISTDPIILETVSEISASSTESDTE</sequence>
<evidence type="ECO:0000256" key="3">
    <source>
        <dbReference type="ARBA" id="ARBA00022833"/>
    </source>
</evidence>
<proteinExistence type="predicted"/>
<feature type="region of interest" description="Disordered" evidence="5">
    <location>
        <begin position="329"/>
        <end position="350"/>
    </location>
</feature>
<dbReference type="PANTHER" id="PTHR10131">
    <property type="entry name" value="TNF RECEPTOR ASSOCIATED FACTOR"/>
    <property type="match status" value="1"/>
</dbReference>
<feature type="domain" description="TRAF-type" evidence="7">
    <location>
        <begin position="101"/>
        <end position="145"/>
    </location>
</feature>
<dbReference type="PROSITE" id="PS50145">
    <property type="entry name" value="ZF_TRAF"/>
    <property type="match status" value="1"/>
</dbReference>
<evidence type="ECO:0000313" key="9">
    <source>
        <dbReference type="RefSeq" id="XP_065659157.1"/>
    </source>
</evidence>
<dbReference type="Gene3D" id="3.30.40.10">
    <property type="entry name" value="Zinc/RING finger domain, C3HC4 (zinc finger)"/>
    <property type="match status" value="2"/>
</dbReference>
<dbReference type="GeneID" id="100198958"/>
<accession>A0ABM4CBV9</accession>
<protein>
    <submittedName>
        <fullName evidence="9">E3 ubiquitin-protein ligase PDZRN3-B</fullName>
    </submittedName>
</protein>
<name>A0ABM4CBV9_HYDVU</name>
<gene>
    <name evidence="9" type="primary">LOC100198958</name>
</gene>
<keyword evidence="3 4" id="KW-0862">Zinc</keyword>
<evidence type="ECO:0000313" key="8">
    <source>
        <dbReference type="Proteomes" id="UP001652625"/>
    </source>
</evidence>
<evidence type="ECO:0000256" key="2">
    <source>
        <dbReference type="ARBA" id="ARBA00022771"/>
    </source>
</evidence>
<dbReference type="InterPro" id="IPR001293">
    <property type="entry name" value="Znf_TRAF"/>
</dbReference>
<dbReference type="InterPro" id="IPR013083">
    <property type="entry name" value="Znf_RING/FYVE/PHD"/>
</dbReference>
<evidence type="ECO:0000256" key="4">
    <source>
        <dbReference type="PROSITE-ProRule" id="PRU00207"/>
    </source>
</evidence>
<dbReference type="Proteomes" id="UP001652625">
    <property type="component" value="Chromosome 08"/>
</dbReference>
<evidence type="ECO:0000256" key="5">
    <source>
        <dbReference type="SAM" id="MobiDB-lite"/>
    </source>
</evidence>
<feature type="compositionally biased region" description="Basic and acidic residues" evidence="5">
    <location>
        <begin position="335"/>
        <end position="350"/>
    </location>
</feature>
<dbReference type="SUPFAM" id="SSF57850">
    <property type="entry name" value="RING/U-box"/>
    <property type="match status" value="1"/>
</dbReference>
<organism evidence="8 9">
    <name type="scientific">Hydra vulgaris</name>
    <name type="common">Hydra</name>
    <name type="synonym">Hydra attenuata</name>
    <dbReference type="NCBI Taxonomy" id="6087"/>
    <lineage>
        <taxon>Eukaryota</taxon>
        <taxon>Metazoa</taxon>
        <taxon>Cnidaria</taxon>
        <taxon>Hydrozoa</taxon>
        <taxon>Hydroidolina</taxon>
        <taxon>Anthoathecata</taxon>
        <taxon>Aplanulata</taxon>
        <taxon>Hydridae</taxon>
        <taxon>Hydra</taxon>
    </lineage>
</organism>
<evidence type="ECO:0000259" key="7">
    <source>
        <dbReference type="PROSITE" id="PS50145"/>
    </source>
</evidence>
<dbReference type="InterPro" id="IPR001841">
    <property type="entry name" value="Znf_RING"/>
</dbReference>
<dbReference type="PROSITE" id="PS00518">
    <property type="entry name" value="ZF_RING_1"/>
    <property type="match status" value="1"/>
</dbReference>
<evidence type="ECO:0000256" key="1">
    <source>
        <dbReference type="ARBA" id="ARBA00022723"/>
    </source>
</evidence>
<dbReference type="PANTHER" id="PTHR10131:SF157">
    <property type="entry name" value="RECEPTOR-ASSOCIATED FACTOR, PUTATIVE-RELATED"/>
    <property type="match status" value="1"/>
</dbReference>
<dbReference type="SMART" id="SM00184">
    <property type="entry name" value="RING"/>
    <property type="match status" value="1"/>
</dbReference>
<evidence type="ECO:0000259" key="6">
    <source>
        <dbReference type="PROSITE" id="PS50089"/>
    </source>
</evidence>
<dbReference type="RefSeq" id="XP_065659157.1">
    <property type="nucleotide sequence ID" value="XM_065803085.1"/>
</dbReference>
<dbReference type="SUPFAM" id="SSF49599">
    <property type="entry name" value="TRAF domain-like"/>
    <property type="match status" value="1"/>
</dbReference>
<feature type="domain" description="RING-type" evidence="6">
    <location>
        <begin position="19"/>
        <end position="57"/>
    </location>
</feature>
<dbReference type="PROSITE" id="PS50089">
    <property type="entry name" value="ZF_RING_2"/>
    <property type="match status" value="1"/>
</dbReference>
<dbReference type="InterPro" id="IPR017907">
    <property type="entry name" value="Znf_RING_CS"/>
</dbReference>
<feature type="zinc finger region" description="TRAF-type" evidence="4">
    <location>
        <begin position="101"/>
        <end position="145"/>
    </location>
</feature>
<keyword evidence="1 4" id="KW-0479">Metal-binding</keyword>
<keyword evidence="8" id="KW-1185">Reference proteome</keyword>
<reference evidence="9" key="1">
    <citation type="submission" date="2025-08" db="UniProtKB">
        <authorList>
            <consortium name="RefSeq"/>
        </authorList>
    </citation>
    <scope>IDENTIFICATION</scope>
</reference>
<dbReference type="Pfam" id="PF13923">
    <property type="entry name" value="zf-C3HC4_2"/>
    <property type="match status" value="1"/>
</dbReference>